<name>A0A418WAB0_9PROT</name>
<evidence type="ECO:0000313" key="3">
    <source>
        <dbReference type="Proteomes" id="UP000284605"/>
    </source>
</evidence>
<dbReference type="AlphaFoldDB" id="A0A418WAB0"/>
<comment type="caution">
    <text evidence="2">The sequence shown here is derived from an EMBL/GenBank/DDBJ whole genome shotgun (WGS) entry which is preliminary data.</text>
</comment>
<keyword evidence="1" id="KW-1277">Toxin-antitoxin system</keyword>
<proteinExistence type="predicted"/>
<protein>
    <recommendedName>
        <fullName evidence="4">Type II toxin-antitoxin system RelE/ParE family toxin</fullName>
    </recommendedName>
</protein>
<evidence type="ECO:0000256" key="1">
    <source>
        <dbReference type="ARBA" id="ARBA00022649"/>
    </source>
</evidence>
<evidence type="ECO:0000313" key="2">
    <source>
        <dbReference type="EMBL" id="RJF86963.1"/>
    </source>
</evidence>
<dbReference type="InterPro" id="IPR035093">
    <property type="entry name" value="RelE/ParE_toxin_dom_sf"/>
</dbReference>
<accession>A0A418WAB0</accession>
<dbReference type="EMBL" id="QYUK01000011">
    <property type="protein sequence ID" value="RJF86963.1"/>
    <property type="molecule type" value="Genomic_DNA"/>
</dbReference>
<dbReference type="Pfam" id="PF05016">
    <property type="entry name" value="ParE_toxin"/>
    <property type="match status" value="1"/>
</dbReference>
<dbReference type="InterPro" id="IPR007712">
    <property type="entry name" value="RelE/ParE_toxin"/>
</dbReference>
<dbReference type="OrthoDB" id="7190617at2"/>
<gene>
    <name evidence="2" type="ORF">D3874_07980</name>
</gene>
<evidence type="ECO:0008006" key="4">
    <source>
        <dbReference type="Google" id="ProtNLM"/>
    </source>
</evidence>
<organism evidence="2 3">
    <name type="scientific">Oleomonas cavernae</name>
    <dbReference type="NCBI Taxonomy" id="2320859"/>
    <lineage>
        <taxon>Bacteria</taxon>
        <taxon>Pseudomonadati</taxon>
        <taxon>Pseudomonadota</taxon>
        <taxon>Alphaproteobacteria</taxon>
        <taxon>Acetobacterales</taxon>
        <taxon>Acetobacteraceae</taxon>
        <taxon>Oleomonas</taxon>
    </lineage>
</organism>
<dbReference type="Gene3D" id="3.30.2310.20">
    <property type="entry name" value="RelE-like"/>
    <property type="match status" value="1"/>
</dbReference>
<reference evidence="2 3" key="1">
    <citation type="submission" date="2018-09" db="EMBL/GenBank/DDBJ databases">
        <authorList>
            <person name="Zhu H."/>
        </authorList>
    </citation>
    <scope>NUCLEOTIDE SEQUENCE [LARGE SCALE GENOMIC DNA]</scope>
    <source>
        <strain evidence="2 3">K1W22B-8</strain>
    </source>
</reference>
<dbReference type="Proteomes" id="UP000284605">
    <property type="component" value="Unassembled WGS sequence"/>
</dbReference>
<sequence>MADRRVTYLPEARADLVRIEARIRDNNGPLVAADKIAVILRKVKLLAINPSTDSKPKRRTLPNGKVLRFAVVMRWWVVYEDIEDENHLVVNAIVDSVRDIPNITFHPSER</sequence>
<keyword evidence="3" id="KW-1185">Reference proteome</keyword>
<dbReference type="RefSeq" id="WP_119777608.1">
    <property type="nucleotide sequence ID" value="NZ_QYUK01000011.1"/>
</dbReference>